<gene>
    <name evidence="3" type="ORF">SAMN04487834_104717</name>
</gene>
<dbReference type="Proteomes" id="UP000183028">
    <property type="component" value="Unassembled WGS sequence"/>
</dbReference>
<evidence type="ECO:0000313" key="3">
    <source>
        <dbReference type="EMBL" id="SEJ03748.1"/>
    </source>
</evidence>
<dbReference type="AlphaFoldDB" id="A0A1H6VGP9"/>
<name>A0A1H6VGP9_9FIRM</name>
<evidence type="ECO:0000256" key="1">
    <source>
        <dbReference type="SAM" id="Coils"/>
    </source>
</evidence>
<dbReference type="Pfam" id="PF13599">
    <property type="entry name" value="Pentapeptide_4"/>
    <property type="match status" value="1"/>
</dbReference>
<dbReference type="RefSeq" id="WP_074732466.1">
    <property type="nucleotide sequence ID" value="NZ_FNYK01000047.1"/>
</dbReference>
<protein>
    <submittedName>
        <fullName evidence="3">Pentapeptide repeat-containing protein</fullName>
    </submittedName>
</protein>
<accession>A0A1H6VGP9</accession>
<keyword evidence="1" id="KW-0175">Coiled coil</keyword>
<sequence>MIQERDVIKRLNDIKESHHVDGFHGYQPLDKESLKKLDAIRLHSTAKENQVWVHDMDYSNKKPVIQFASSCFSEGEFSQLTVSKEAVFINCLFDDQKFKDVKMNHSLFIDCHFEHVQMDHSHFRGSWFIGCSFEEVTMTRIHLEDAIFVNCDIRGIQASYEKNDPDKCCRNEGTRMFEIDCPSCVTGGDHELLTSQGDEKEEQMIQEREEEKEMIEERENVLREVSAEEEIIRSELYTGQTFTQVSEGFDFRGKVFEGCTFEGVTFGVITPETSFGNCIFNGCTFSDIFIGSRIGGCQFNSCLFQKPVFNTFFDGGKMTFRQGQEKVFRNCIMNIDCEAGIMNYCLDNCYSEEMMKDMMSREEHDRMLKAKEKECEELMSRTAAEHQEAADPSELLEGLVQGFGKAYEALSNLCESFSPEPAVREVRAELTDDEKKGIAIAYYHSLSVQDRFFFSSGTDRFAYDPETVDAGQVNQPSELPGSHAVSDESYEGAPEMQEDEAVFGDEPEKENGAEI</sequence>
<feature type="compositionally biased region" description="Acidic residues" evidence="2">
    <location>
        <begin position="496"/>
        <end position="508"/>
    </location>
</feature>
<feature type="region of interest" description="Disordered" evidence="2">
    <location>
        <begin position="468"/>
        <end position="515"/>
    </location>
</feature>
<evidence type="ECO:0000256" key="2">
    <source>
        <dbReference type="SAM" id="MobiDB-lite"/>
    </source>
</evidence>
<reference evidence="4" key="1">
    <citation type="submission" date="2016-10" db="EMBL/GenBank/DDBJ databases">
        <authorList>
            <person name="Varghese N."/>
        </authorList>
    </citation>
    <scope>NUCLEOTIDE SEQUENCE [LARGE SCALE GENOMIC DNA]</scope>
    <source>
        <strain evidence="4">DSM 20406</strain>
    </source>
</reference>
<dbReference type="Gene3D" id="2.160.20.80">
    <property type="entry name" value="E3 ubiquitin-protein ligase SopA"/>
    <property type="match status" value="2"/>
</dbReference>
<dbReference type="InterPro" id="IPR001646">
    <property type="entry name" value="5peptide_repeat"/>
</dbReference>
<dbReference type="SUPFAM" id="SSF141571">
    <property type="entry name" value="Pentapeptide repeat-like"/>
    <property type="match status" value="2"/>
</dbReference>
<keyword evidence="4" id="KW-1185">Reference proteome</keyword>
<dbReference type="EMBL" id="FNYK01000047">
    <property type="protein sequence ID" value="SEJ03748.1"/>
    <property type="molecule type" value="Genomic_DNA"/>
</dbReference>
<organism evidence="3 4">
    <name type="scientific">Sharpea azabuensis</name>
    <dbReference type="NCBI Taxonomy" id="322505"/>
    <lineage>
        <taxon>Bacteria</taxon>
        <taxon>Bacillati</taxon>
        <taxon>Bacillota</taxon>
        <taxon>Erysipelotrichia</taxon>
        <taxon>Erysipelotrichales</taxon>
        <taxon>Coprobacillaceae</taxon>
        <taxon>Sharpea</taxon>
    </lineage>
</organism>
<evidence type="ECO:0000313" key="4">
    <source>
        <dbReference type="Proteomes" id="UP000183028"/>
    </source>
</evidence>
<proteinExistence type="predicted"/>
<feature type="coiled-coil region" evidence="1">
    <location>
        <begin position="198"/>
        <end position="228"/>
    </location>
</feature>